<gene>
    <name evidence="3" type="ORF">DSM19430T_00810</name>
</gene>
<dbReference type="SMART" id="SM00267">
    <property type="entry name" value="GGDEF"/>
    <property type="match status" value="1"/>
</dbReference>
<evidence type="ECO:0000259" key="2">
    <source>
        <dbReference type="PROSITE" id="PS50887"/>
    </source>
</evidence>
<dbReference type="InterPro" id="IPR029787">
    <property type="entry name" value="Nucleotide_cyclase"/>
</dbReference>
<protein>
    <recommendedName>
        <fullName evidence="1">diguanylate cyclase</fullName>
        <ecNumber evidence="1">2.7.7.65</ecNumber>
    </recommendedName>
</protein>
<dbReference type="Proteomes" id="UP000503820">
    <property type="component" value="Unassembled WGS sequence"/>
</dbReference>
<dbReference type="PROSITE" id="PS50887">
    <property type="entry name" value="GGDEF"/>
    <property type="match status" value="1"/>
</dbReference>
<dbReference type="InterPro" id="IPR050469">
    <property type="entry name" value="Diguanylate_Cyclase"/>
</dbReference>
<accession>A0A7J0BNV4</accession>
<dbReference type="PANTHER" id="PTHR45138">
    <property type="entry name" value="REGULATORY COMPONENTS OF SENSORY TRANSDUCTION SYSTEM"/>
    <property type="match status" value="1"/>
</dbReference>
<dbReference type="InterPro" id="IPR043128">
    <property type="entry name" value="Rev_trsase/Diguanyl_cyclase"/>
</dbReference>
<dbReference type="EC" id="2.7.7.65" evidence="1"/>
<dbReference type="FunFam" id="3.30.70.270:FF:000001">
    <property type="entry name" value="Diguanylate cyclase domain protein"/>
    <property type="match status" value="1"/>
</dbReference>
<evidence type="ECO:0000313" key="3">
    <source>
        <dbReference type="EMBL" id="GFM35397.1"/>
    </source>
</evidence>
<feature type="domain" description="GGDEF" evidence="2">
    <location>
        <begin position="131"/>
        <end position="266"/>
    </location>
</feature>
<name>A0A7J0BNV4_9BACT</name>
<dbReference type="Pfam" id="PF00990">
    <property type="entry name" value="GGDEF"/>
    <property type="match status" value="1"/>
</dbReference>
<dbReference type="GO" id="GO:0043709">
    <property type="term" value="P:cell adhesion involved in single-species biofilm formation"/>
    <property type="evidence" value="ECO:0007669"/>
    <property type="project" value="TreeGrafter"/>
</dbReference>
<dbReference type="GO" id="GO:0005886">
    <property type="term" value="C:plasma membrane"/>
    <property type="evidence" value="ECO:0007669"/>
    <property type="project" value="TreeGrafter"/>
</dbReference>
<dbReference type="RefSeq" id="WP_174408124.1">
    <property type="nucleotide sequence ID" value="NZ_BLVP01000001.1"/>
</dbReference>
<keyword evidence="4" id="KW-1185">Reference proteome</keyword>
<evidence type="ECO:0000313" key="4">
    <source>
        <dbReference type="Proteomes" id="UP000503820"/>
    </source>
</evidence>
<evidence type="ECO:0000256" key="1">
    <source>
        <dbReference type="ARBA" id="ARBA00012528"/>
    </source>
</evidence>
<sequence length="290" mass="32171">MRKTNHEGPPTTKGELKDLSGELEQLRRLLVSHAAELKDENCSQQTLVAITRIVPGLTGEKWDELAAAHGLGDWMALGLDATSCANLLRLQKALEELTHQTEHDALTGLANRRAFTRHMRMEMERVERSNGQVSIAVLDIDDFKQVNDTYGHACGDEVLRVLAQVMRENIRAYDVAARIGGEEFALILPGAAALSAKALVERMLEAFRTRSFLCPPSPPFHCTFSCGVSCIRSKSLISSNKLLELADMALYEAKAHGKNRVHVARQQEASFDRSTMVHSNEKQFLFSGTE</sequence>
<dbReference type="GO" id="GO:1902201">
    <property type="term" value="P:negative regulation of bacterial-type flagellum-dependent cell motility"/>
    <property type="evidence" value="ECO:0007669"/>
    <property type="project" value="TreeGrafter"/>
</dbReference>
<dbReference type="Gene3D" id="3.30.70.270">
    <property type="match status" value="1"/>
</dbReference>
<reference evidence="3 4" key="1">
    <citation type="submission" date="2020-05" db="EMBL/GenBank/DDBJ databases">
        <title>Draft genome sequence of Desulfovibrio psychrotolerans JS1T.</title>
        <authorList>
            <person name="Ueno A."/>
            <person name="Tamazawa S."/>
            <person name="Tamamura S."/>
            <person name="Murakami T."/>
            <person name="Kiyama T."/>
            <person name="Inomata H."/>
            <person name="Amano Y."/>
            <person name="Miyakawa K."/>
            <person name="Tamaki H."/>
            <person name="Naganuma T."/>
            <person name="Kaneko K."/>
        </authorList>
    </citation>
    <scope>NUCLEOTIDE SEQUENCE [LARGE SCALE GENOMIC DNA]</scope>
    <source>
        <strain evidence="3 4">JS1</strain>
    </source>
</reference>
<dbReference type="EMBL" id="BLVP01000001">
    <property type="protein sequence ID" value="GFM35397.1"/>
    <property type="molecule type" value="Genomic_DNA"/>
</dbReference>
<dbReference type="PANTHER" id="PTHR45138:SF24">
    <property type="entry name" value="DIGUANYLATE CYCLASE DGCC-RELATED"/>
    <property type="match status" value="1"/>
</dbReference>
<dbReference type="AlphaFoldDB" id="A0A7J0BNV4"/>
<dbReference type="GO" id="GO:0052621">
    <property type="term" value="F:diguanylate cyclase activity"/>
    <property type="evidence" value="ECO:0007669"/>
    <property type="project" value="UniProtKB-EC"/>
</dbReference>
<dbReference type="InterPro" id="IPR000160">
    <property type="entry name" value="GGDEF_dom"/>
</dbReference>
<dbReference type="CDD" id="cd01949">
    <property type="entry name" value="GGDEF"/>
    <property type="match status" value="1"/>
</dbReference>
<comment type="caution">
    <text evidence="3">The sequence shown here is derived from an EMBL/GenBank/DDBJ whole genome shotgun (WGS) entry which is preliminary data.</text>
</comment>
<dbReference type="NCBIfam" id="TIGR00254">
    <property type="entry name" value="GGDEF"/>
    <property type="match status" value="1"/>
</dbReference>
<dbReference type="SUPFAM" id="SSF55073">
    <property type="entry name" value="Nucleotide cyclase"/>
    <property type="match status" value="1"/>
</dbReference>
<proteinExistence type="predicted"/>
<organism evidence="3 4">
    <name type="scientific">Desulfovibrio psychrotolerans</name>
    <dbReference type="NCBI Taxonomy" id="415242"/>
    <lineage>
        <taxon>Bacteria</taxon>
        <taxon>Pseudomonadati</taxon>
        <taxon>Thermodesulfobacteriota</taxon>
        <taxon>Desulfovibrionia</taxon>
        <taxon>Desulfovibrionales</taxon>
        <taxon>Desulfovibrionaceae</taxon>
        <taxon>Desulfovibrio</taxon>
    </lineage>
</organism>